<reference evidence="8" key="1">
    <citation type="submission" date="2020-10" db="EMBL/GenBank/DDBJ databases">
        <authorList>
            <person name="Castelo-Branco R."/>
            <person name="Eusebio N."/>
            <person name="Adriana R."/>
            <person name="Vieira A."/>
            <person name="Brugerolle De Fraissinette N."/>
            <person name="Rezende De Castro R."/>
            <person name="Schneider M.P."/>
            <person name="Vasconcelos V."/>
            <person name="Leao P.N."/>
        </authorList>
    </citation>
    <scope>NUCLEOTIDE SEQUENCE</scope>
    <source>
        <strain evidence="8">LEGE 07157</strain>
    </source>
</reference>
<dbReference type="EMBL" id="JADEWZ010000029">
    <property type="protein sequence ID" value="MBE9117720.1"/>
    <property type="molecule type" value="Genomic_DNA"/>
</dbReference>
<proteinExistence type="predicted"/>
<feature type="transmembrane region" description="Helical" evidence="7">
    <location>
        <begin position="278"/>
        <end position="297"/>
    </location>
</feature>
<evidence type="ECO:0000256" key="2">
    <source>
        <dbReference type="ARBA" id="ARBA00022448"/>
    </source>
</evidence>
<sequence length="422" mass="45181">MRTVLTLWIGQLVSIIGSEMTNFAIALWAWKLTGQATPLSLMFFFTRTPTALAAIFAGVIVDRCNRKQLMILGDTVAGLSTLILFSLLLSQNLAIWHLYLAAAVNSLFGYFQHLAYSASLSSLVAETHYTRVAAMGSLKEAGAYIAAPALAGLLYPQIGLEGILIIDLITFFVAIATLAPQIIPQPQFSRNAHPENWYSALTFGFRYLLKHPPLLALLLFLLGSNFFDSVVLGILPALILSRSDSNATLFASIQMAFGIGGLTGAIAIGLWGGFKRRIHGVLIGSLCGKISLMLLGLGRSPSVWIAAAVAGGFFIPLTLSSNQGIWFSKVETEVQGRVFATRYLIAQMGAPLAFAIAGPLADRVFEPAMSANGQFSQIFKGIFGSNPGAGIALQCTLFSILGLCFVLAASTIPLLRENDKSL</sequence>
<protein>
    <submittedName>
        <fullName evidence="8">MFS transporter</fullName>
    </submittedName>
</protein>
<comment type="caution">
    <text evidence="8">The sequence shown here is derived from an EMBL/GenBank/DDBJ whole genome shotgun (WGS) entry which is preliminary data.</text>
</comment>
<feature type="transmembrane region" description="Helical" evidence="7">
    <location>
        <begin position="164"/>
        <end position="183"/>
    </location>
</feature>
<keyword evidence="9" id="KW-1185">Reference proteome</keyword>
<keyword evidence="3" id="KW-1003">Cell membrane</keyword>
<feature type="transmembrane region" description="Helical" evidence="7">
    <location>
        <begin position="251"/>
        <end position="271"/>
    </location>
</feature>
<dbReference type="SUPFAM" id="SSF103473">
    <property type="entry name" value="MFS general substrate transporter"/>
    <property type="match status" value="1"/>
</dbReference>
<dbReference type="PANTHER" id="PTHR43266:SF2">
    <property type="entry name" value="MAJOR FACILITATOR SUPERFAMILY (MFS) PROFILE DOMAIN-CONTAINING PROTEIN"/>
    <property type="match status" value="1"/>
</dbReference>
<feature type="transmembrane region" description="Helical" evidence="7">
    <location>
        <begin position="214"/>
        <end position="239"/>
    </location>
</feature>
<comment type="subcellular location">
    <subcellularLocation>
        <location evidence="1">Cell membrane</location>
        <topology evidence="1">Multi-pass membrane protein</topology>
    </subcellularLocation>
</comment>
<keyword evidence="5 7" id="KW-1133">Transmembrane helix</keyword>
<organism evidence="8 9">
    <name type="scientific">Lusitaniella coriacea LEGE 07157</name>
    <dbReference type="NCBI Taxonomy" id="945747"/>
    <lineage>
        <taxon>Bacteria</taxon>
        <taxon>Bacillati</taxon>
        <taxon>Cyanobacteriota</taxon>
        <taxon>Cyanophyceae</taxon>
        <taxon>Spirulinales</taxon>
        <taxon>Lusitaniellaceae</taxon>
        <taxon>Lusitaniella</taxon>
    </lineage>
</organism>
<dbReference type="PANTHER" id="PTHR43266">
    <property type="entry name" value="MACROLIDE-EFFLUX PROTEIN"/>
    <property type="match status" value="1"/>
</dbReference>
<evidence type="ECO:0000256" key="1">
    <source>
        <dbReference type="ARBA" id="ARBA00004651"/>
    </source>
</evidence>
<keyword evidence="4 7" id="KW-0812">Transmembrane</keyword>
<feature type="transmembrane region" description="Helical" evidence="7">
    <location>
        <begin position="343"/>
        <end position="361"/>
    </location>
</feature>
<dbReference type="Gene3D" id="1.20.1250.20">
    <property type="entry name" value="MFS general substrate transporter like domains"/>
    <property type="match status" value="1"/>
</dbReference>
<feature type="transmembrane region" description="Helical" evidence="7">
    <location>
        <begin position="42"/>
        <end position="62"/>
    </location>
</feature>
<evidence type="ECO:0000256" key="5">
    <source>
        <dbReference type="ARBA" id="ARBA00022989"/>
    </source>
</evidence>
<dbReference type="GO" id="GO:0022857">
    <property type="term" value="F:transmembrane transporter activity"/>
    <property type="evidence" value="ECO:0007669"/>
    <property type="project" value="InterPro"/>
</dbReference>
<dbReference type="Pfam" id="PF07690">
    <property type="entry name" value="MFS_1"/>
    <property type="match status" value="1"/>
</dbReference>
<dbReference type="AlphaFoldDB" id="A0A8J7JCW4"/>
<evidence type="ECO:0000256" key="4">
    <source>
        <dbReference type="ARBA" id="ARBA00022692"/>
    </source>
</evidence>
<dbReference type="CDD" id="cd06173">
    <property type="entry name" value="MFS_MefA_like"/>
    <property type="match status" value="1"/>
</dbReference>
<evidence type="ECO:0000313" key="8">
    <source>
        <dbReference type="EMBL" id="MBE9117720.1"/>
    </source>
</evidence>
<feature type="transmembrane region" description="Helical" evidence="7">
    <location>
        <begin position="7"/>
        <end position="30"/>
    </location>
</feature>
<evidence type="ECO:0000256" key="6">
    <source>
        <dbReference type="ARBA" id="ARBA00023136"/>
    </source>
</evidence>
<name>A0A8J7JCW4_9CYAN</name>
<dbReference type="InterPro" id="IPR011701">
    <property type="entry name" value="MFS"/>
</dbReference>
<keyword evidence="6 7" id="KW-0472">Membrane</keyword>
<dbReference type="InterPro" id="IPR036259">
    <property type="entry name" value="MFS_trans_sf"/>
</dbReference>
<keyword evidence="2" id="KW-0813">Transport</keyword>
<gene>
    <name evidence="8" type="ORF">IQ249_17625</name>
</gene>
<accession>A0A8J7JCW4</accession>
<dbReference type="RefSeq" id="WP_194030806.1">
    <property type="nucleotide sequence ID" value="NZ_JADEWZ010000029.1"/>
</dbReference>
<feature type="transmembrane region" description="Helical" evidence="7">
    <location>
        <begin position="303"/>
        <end position="322"/>
    </location>
</feature>
<dbReference type="Proteomes" id="UP000654482">
    <property type="component" value="Unassembled WGS sequence"/>
</dbReference>
<evidence type="ECO:0000256" key="3">
    <source>
        <dbReference type="ARBA" id="ARBA00022475"/>
    </source>
</evidence>
<evidence type="ECO:0000313" key="9">
    <source>
        <dbReference type="Proteomes" id="UP000654482"/>
    </source>
</evidence>
<dbReference type="GO" id="GO:0005886">
    <property type="term" value="C:plasma membrane"/>
    <property type="evidence" value="ECO:0007669"/>
    <property type="project" value="UniProtKB-SubCell"/>
</dbReference>
<feature type="transmembrane region" description="Helical" evidence="7">
    <location>
        <begin position="391"/>
        <end position="415"/>
    </location>
</feature>
<evidence type="ECO:0000256" key="7">
    <source>
        <dbReference type="SAM" id="Phobius"/>
    </source>
</evidence>